<name>A0A9P9A129_9PEZI</name>
<accession>A0A9P9A129</accession>
<evidence type="ECO:0000313" key="1">
    <source>
        <dbReference type="EMBL" id="KAH6659086.1"/>
    </source>
</evidence>
<dbReference type="Proteomes" id="UP000758603">
    <property type="component" value="Unassembled WGS sequence"/>
</dbReference>
<dbReference type="EMBL" id="JAGPXC010000001">
    <property type="protein sequence ID" value="KAH6659086.1"/>
    <property type="molecule type" value="Genomic_DNA"/>
</dbReference>
<gene>
    <name evidence="1" type="ORF">BKA67DRAFT_529272</name>
</gene>
<dbReference type="OrthoDB" id="5101370at2759"/>
<reference evidence="1" key="1">
    <citation type="journal article" date="2021" name="Nat. Commun.">
        <title>Genetic determinants of endophytism in the Arabidopsis root mycobiome.</title>
        <authorList>
            <person name="Mesny F."/>
            <person name="Miyauchi S."/>
            <person name="Thiergart T."/>
            <person name="Pickel B."/>
            <person name="Atanasova L."/>
            <person name="Karlsson M."/>
            <person name="Huettel B."/>
            <person name="Barry K.W."/>
            <person name="Haridas S."/>
            <person name="Chen C."/>
            <person name="Bauer D."/>
            <person name="Andreopoulos W."/>
            <person name="Pangilinan J."/>
            <person name="LaButti K."/>
            <person name="Riley R."/>
            <person name="Lipzen A."/>
            <person name="Clum A."/>
            <person name="Drula E."/>
            <person name="Henrissat B."/>
            <person name="Kohler A."/>
            <person name="Grigoriev I.V."/>
            <person name="Martin F.M."/>
            <person name="Hacquard S."/>
        </authorList>
    </citation>
    <scope>NUCLEOTIDE SEQUENCE</scope>
    <source>
        <strain evidence="1">MPI-SDFR-AT-0073</strain>
    </source>
</reference>
<organism evidence="1 2">
    <name type="scientific">Truncatella angustata</name>
    <dbReference type="NCBI Taxonomy" id="152316"/>
    <lineage>
        <taxon>Eukaryota</taxon>
        <taxon>Fungi</taxon>
        <taxon>Dikarya</taxon>
        <taxon>Ascomycota</taxon>
        <taxon>Pezizomycotina</taxon>
        <taxon>Sordariomycetes</taxon>
        <taxon>Xylariomycetidae</taxon>
        <taxon>Amphisphaeriales</taxon>
        <taxon>Sporocadaceae</taxon>
        <taxon>Truncatella</taxon>
    </lineage>
</organism>
<protein>
    <submittedName>
        <fullName evidence="1">Uncharacterized protein</fullName>
    </submittedName>
</protein>
<comment type="caution">
    <text evidence="1">The sequence shown here is derived from an EMBL/GenBank/DDBJ whole genome shotgun (WGS) entry which is preliminary data.</text>
</comment>
<evidence type="ECO:0000313" key="2">
    <source>
        <dbReference type="Proteomes" id="UP000758603"/>
    </source>
</evidence>
<keyword evidence="2" id="KW-1185">Reference proteome</keyword>
<dbReference type="RefSeq" id="XP_045963217.1">
    <property type="nucleotide sequence ID" value="XM_046099040.1"/>
</dbReference>
<dbReference type="GeneID" id="70127932"/>
<sequence length="362" mass="37839">MMKQYTPVLLAVLSQYLPFGMTQKLAWVTTVVTECFDASTSSKPSVATTVSVQSPQGTYAYSMPLCLECGCPTCTFTSVFTTTLLAFYPTGTTAHPYTVTETYAGMSSLPTFATPTTIPYGFTVTQATCTICDTTPIVMTMTCPSGGVPYATRAFPDTNPLMPAVDRQGLAGGVSYTTRGGNSALPTNDPILPEVSSQGPSTGAPGIGAMPTGDNGQCLQGPTVVLTTFITVLISATPETALTSTLATHSNFERPVFQKSPWNATFTSPPINSMLAMSADSSGSENSLAERFTSNVNAWKSSSTGDTPPPAIRLASGVAEKRVAIETTRVISDGGLSVRPIPQLPLVLLIVVIAALTLPITV</sequence>
<dbReference type="AlphaFoldDB" id="A0A9P9A129"/>
<proteinExistence type="predicted"/>